<dbReference type="PATRIC" id="fig|1030009.3.peg.1177"/>
<evidence type="ECO:0000256" key="7">
    <source>
        <dbReference type="ARBA" id="ARBA00022833"/>
    </source>
</evidence>
<gene>
    <name evidence="11" type="primary">pduL</name>
    <name evidence="11" type="ordered locus">LMM7_1188</name>
</gene>
<dbReference type="EMBL" id="CP002816">
    <property type="protein sequence ID" value="AEH92193.1"/>
    <property type="molecule type" value="Genomic_DNA"/>
</dbReference>
<dbReference type="NCBIfam" id="NF040837">
    <property type="entry name" value="BMC_EutD_Gpos"/>
    <property type="match status" value="1"/>
</dbReference>
<dbReference type="PANTHER" id="PTHR39453">
    <property type="entry name" value="PHOSPHATE PROPANOYLTRANSFERASE"/>
    <property type="match status" value="1"/>
</dbReference>
<evidence type="ECO:0000256" key="8">
    <source>
        <dbReference type="ARBA" id="ARBA00023315"/>
    </source>
</evidence>
<dbReference type="AlphaFoldDB" id="A0A0E0UVP8"/>
<dbReference type="PIRSF" id="PIRSF010130">
    <property type="entry name" value="PduL"/>
    <property type="match status" value="1"/>
</dbReference>
<evidence type="ECO:0000256" key="9">
    <source>
        <dbReference type="ARBA" id="ARBA00047589"/>
    </source>
</evidence>
<evidence type="ECO:0000256" key="2">
    <source>
        <dbReference type="ARBA" id="ARBA00007342"/>
    </source>
</evidence>
<dbReference type="UniPathway" id="UPA00621"/>
<keyword evidence="5 10" id="KW-0808">Transferase</keyword>
<protein>
    <recommendedName>
        <fullName evidence="4 10">Phosphate propanoyltransferase</fullName>
        <ecNumber evidence="3 10">2.3.1.222</ecNumber>
    </recommendedName>
</protein>
<keyword evidence="6" id="KW-0479">Metal-binding</keyword>
<name>A0A0E0UVP8_LISMM</name>
<dbReference type="KEGG" id="lmq:LMM7_1188"/>
<comment type="similarity">
    <text evidence="2 10">Belongs to the PduL family.</text>
</comment>
<evidence type="ECO:0000256" key="10">
    <source>
        <dbReference type="PIRNR" id="PIRNR010130"/>
    </source>
</evidence>
<dbReference type="InterPro" id="IPR008300">
    <property type="entry name" value="PTAC"/>
</dbReference>
<dbReference type="GO" id="GO:0051144">
    <property type="term" value="P:1,2-propanediol catabolic process"/>
    <property type="evidence" value="ECO:0007669"/>
    <property type="project" value="UniProtKB-UniPathway"/>
</dbReference>
<evidence type="ECO:0000256" key="4">
    <source>
        <dbReference type="ARBA" id="ARBA00020837"/>
    </source>
</evidence>
<evidence type="ECO:0000256" key="5">
    <source>
        <dbReference type="ARBA" id="ARBA00022679"/>
    </source>
</evidence>
<dbReference type="GO" id="GO:0046872">
    <property type="term" value="F:metal ion binding"/>
    <property type="evidence" value="ECO:0007669"/>
    <property type="project" value="UniProtKB-KW"/>
</dbReference>
<reference evidence="11 12" key="1">
    <citation type="journal article" date="2011" name="J. Bacteriol.">
        <title>Genome sequence of the nonpathogenic Listeria monocytogenes serovar 4a strain M7.</title>
        <authorList>
            <person name="Chen J."/>
            <person name="Xia Y."/>
            <person name="Cheng C."/>
            <person name="Fang C."/>
            <person name="Shan Y."/>
            <person name="Jin G."/>
            <person name="Fang W."/>
        </authorList>
    </citation>
    <scope>NUCLEOTIDE SEQUENCE [LARGE SCALE GENOMIC DNA]</scope>
    <source>
        <strain evidence="11 12">M7</strain>
    </source>
</reference>
<dbReference type="EC" id="2.3.1.222" evidence="3 10"/>
<proteinExistence type="inferred from homology"/>
<evidence type="ECO:0000313" key="12">
    <source>
        <dbReference type="Proteomes" id="UP000000486"/>
    </source>
</evidence>
<evidence type="ECO:0000313" key="11">
    <source>
        <dbReference type="EMBL" id="AEH92193.1"/>
    </source>
</evidence>
<dbReference type="PANTHER" id="PTHR39453:SF1">
    <property type="entry name" value="PHOSPHATE PROPANOYLTRANSFERASE"/>
    <property type="match status" value="1"/>
</dbReference>
<keyword evidence="7" id="KW-0862">Zinc</keyword>
<dbReference type="GO" id="GO:0016747">
    <property type="term" value="F:acyltransferase activity, transferring groups other than amino-acyl groups"/>
    <property type="evidence" value="ECO:0007669"/>
    <property type="project" value="InterPro"/>
</dbReference>
<sequence length="213" mass="23360">MNNELITSLIEEVTRRALLETGVEVEASGRHVHLDRETVDALFGPGYELTHFRDLSQPGQYVCKERISIVGPKSVIHNVVILGPIRKKTQVEISSTDGTALGIKAPVRESGDIAGTPGILLLSAKNSVQLSEGLIVAKRHIHMTPADAEKQQVSQSEIVQVKINGDRPLIFDDVVVRISPDFATYMHIDYDEANACGFKKGIRGQIIKKTKAK</sequence>
<evidence type="ECO:0000256" key="3">
    <source>
        <dbReference type="ARBA" id="ARBA00012206"/>
    </source>
</evidence>
<comment type="function">
    <text evidence="10">Involved in 1,2-propanediol (1,2-PD) degradation by catalyzing the conversion of propanoyl-CoA to propanoyl-phosphate.</text>
</comment>
<dbReference type="SMR" id="A0A0E0UVP8"/>
<evidence type="ECO:0000256" key="1">
    <source>
        <dbReference type="ARBA" id="ARBA00001947"/>
    </source>
</evidence>
<comment type="cofactor">
    <cofactor evidence="1">
        <name>Zn(2+)</name>
        <dbReference type="ChEBI" id="CHEBI:29105"/>
    </cofactor>
</comment>
<organism evidence="11 12">
    <name type="scientific">Listeria monocytogenes serotype 4a (strain M7)</name>
    <dbReference type="NCBI Taxonomy" id="1030009"/>
    <lineage>
        <taxon>Bacteria</taxon>
        <taxon>Bacillati</taxon>
        <taxon>Bacillota</taxon>
        <taxon>Bacilli</taxon>
        <taxon>Bacillales</taxon>
        <taxon>Listeriaceae</taxon>
        <taxon>Listeria</taxon>
    </lineage>
</organism>
<comment type="catalytic activity">
    <reaction evidence="9 10">
        <text>propanoyl-CoA + phosphate = propanoyl phosphate + CoA</text>
        <dbReference type="Rhea" id="RHEA:28046"/>
        <dbReference type="ChEBI" id="CHEBI:43474"/>
        <dbReference type="ChEBI" id="CHEBI:57287"/>
        <dbReference type="ChEBI" id="CHEBI:57392"/>
        <dbReference type="ChEBI" id="CHEBI:58933"/>
        <dbReference type="EC" id="2.3.1.222"/>
    </reaction>
</comment>
<dbReference type="Pfam" id="PF06130">
    <property type="entry name" value="PTAC"/>
    <property type="match status" value="1"/>
</dbReference>
<dbReference type="Proteomes" id="UP000000486">
    <property type="component" value="Chromosome"/>
</dbReference>
<keyword evidence="8 10" id="KW-0012">Acyltransferase</keyword>
<comment type="pathway">
    <text evidence="10">Polyol metabolism; 1,2-propanediol degradation.</text>
</comment>
<accession>A0A0E0UVP8</accession>
<evidence type="ECO:0000256" key="6">
    <source>
        <dbReference type="ARBA" id="ARBA00022723"/>
    </source>
</evidence>
<dbReference type="RefSeq" id="WP_003721580.1">
    <property type="nucleotide sequence ID" value="NC_017537.1"/>
</dbReference>
<dbReference type="NCBIfam" id="NF011652">
    <property type="entry name" value="PRK15070.1"/>
    <property type="match status" value="1"/>
</dbReference>
<dbReference type="HOGENOM" id="CLU_080676_1_0_9"/>